<gene>
    <name evidence="2" type="ORF">GCM10010171_56760</name>
</gene>
<keyword evidence="3" id="KW-1185">Reference proteome</keyword>
<feature type="domain" description="PPM-type phosphatase" evidence="1">
    <location>
        <begin position="5"/>
        <end position="237"/>
    </location>
</feature>
<dbReference type="PANTHER" id="PTHR47992">
    <property type="entry name" value="PROTEIN PHOSPHATASE"/>
    <property type="match status" value="1"/>
</dbReference>
<dbReference type="InterPro" id="IPR001932">
    <property type="entry name" value="PPM-type_phosphatase-like_dom"/>
</dbReference>
<dbReference type="AlphaFoldDB" id="A0A918GR31"/>
<proteinExistence type="predicted"/>
<name>A0A918GR31_9PSEU</name>
<dbReference type="EMBL" id="BMRB01000007">
    <property type="protein sequence ID" value="GGS54285.1"/>
    <property type="molecule type" value="Genomic_DNA"/>
</dbReference>
<dbReference type="SUPFAM" id="SSF81606">
    <property type="entry name" value="PP2C-like"/>
    <property type="match status" value="1"/>
</dbReference>
<dbReference type="SMART" id="SM00331">
    <property type="entry name" value="PP2C_SIG"/>
    <property type="match status" value="1"/>
</dbReference>
<evidence type="ECO:0000259" key="1">
    <source>
        <dbReference type="PROSITE" id="PS51746"/>
    </source>
</evidence>
<reference evidence="2" key="1">
    <citation type="journal article" date="2014" name="Int. J. Syst. Evol. Microbiol.">
        <title>Complete genome sequence of Corynebacterium casei LMG S-19264T (=DSM 44701T), isolated from a smear-ripened cheese.</title>
        <authorList>
            <consortium name="US DOE Joint Genome Institute (JGI-PGF)"/>
            <person name="Walter F."/>
            <person name="Albersmeier A."/>
            <person name="Kalinowski J."/>
            <person name="Ruckert C."/>
        </authorList>
    </citation>
    <scope>NUCLEOTIDE SEQUENCE</scope>
    <source>
        <strain evidence="2">JCM 3276</strain>
    </source>
</reference>
<comment type="caution">
    <text evidence="2">The sequence shown here is derived from an EMBL/GenBank/DDBJ whole genome shotgun (WGS) entry which is preliminary data.</text>
</comment>
<dbReference type="InterPro" id="IPR015655">
    <property type="entry name" value="PP2C"/>
</dbReference>
<dbReference type="Gene3D" id="3.60.40.10">
    <property type="entry name" value="PPM-type phosphatase domain"/>
    <property type="match status" value="1"/>
</dbReference>
<reference evidence="2" key="2">
    <citation type="submission" date="2020-09" db="EMBL/GenBank/DDBJ databases">
        <authorList>
            <person name="Sun Q."/>
            <person name="Ohkuma M."/>
        </authorList>
    </citation>
    <scope>NUCLEOTIDE SEQUENCE</scope>
    <source>
        <strain evidence="2">JCM 3276</strain>
    </source>
</reference>
<protein>
    <submittedName>
        <fullName evidence="2">Serine/threonine protein phosphatase</fullName>
    </submittedName>
</protein>
<dbReference type="CDD" id="cd00143">
    <property type="entry name" value="PP2Cc"/>
    <property type="match status" value="1"/>
</dbReference>
<organism evidence="2 3">
    <name type="scientific">Actinokineospora fastidiosa</name>
    <dbReference type="NCBI Taxonomy" id="1816"/>
    <lineage>
        <taxon>Bacteria</taxon>
        <taxon>Bacillati</taxon>
        <taxon>Actinomycetota</taxon>
        <taxon>Actinomycetes</taxon>
        <taxon>Pseudonocardiales</taxon>
        <taxon>Pseudonocardiaceae</taxon>
        <taxon>Actinokineospora</taxon>
    </lineage>
</organism>
<evidence type="ECO:0000313" key="2">
    <source>
        <dbReference type="EMBL" id="GGS54285.1"/>
    </source>
</evidence>
<dbReference type="Pfam" id="PF13672">
    <property type="entry name" value="PP2C_2"/>
    <property type="match status" value="1"/>
</dbReference>
<dbReference type="SMART" id="SM00332">
    <property type="entry name" value="PP2Cc"/>
    <property type="match status" value="1"/>
</dbReference>
<dbReference type="PROSITE" id="PS51746">
    <property type="entry name" value="PPM_2"/>
    <property type="match status" value="1"/>
</dbReference>
<dbReference type="GO" id="GO:0004722">
    <property type="term" value="F:protein serine/threonine phosphatase activity"/>
    <property type="evidence" value="ECO:0007669"/>
    <property type="project" value="InterPro"/>
</dbReference>
<sequence>MTAMRAGVATDIGAVRGTNQDSHLVQGRVFAVADGMGGHSAGEVASGIAVTALAGLAELESVGVDEVKQHVAKANADILATASREPDKAGMGTTLTGLCLIEVGGTPHWAVFNLGDSRVYRFHDGAVEQLTADHSEVADLVRAGRITEPQARAHPARMVLTKALGTADAEPEIRVLPVVAGERFLLCSDGLTGELSDAEIAERLGAEDDPQTLADALVGAAVAAGGRDNVTVVVVDNAVSMAGPAARTAPRKEPGT</sequence>
<dbReference type="InterPro" id="IPR036457">
    <property type="entry name" value="PPM-type-like_dom_sf"/>
</dbReference>
<dbReference type="Proteomes" id="UP000660680">
    <property type="component" value="Unassembled WGS sequence"/>
</dbReference>
<accession>A0A918GR31</accession>
<evidence type="ECO:0000313" key="3">
    <source>
        <dbReference type="Proteomes" id="UP000660680"/>
    </source>
</evidence>